<dbReference type="InterPro" id="IPR012796">
    <property type="entry name" value="Lysidine-tRNA-synth_C"/>
</dbReference>
<dbReference type="Gene3D" id="3.40.50.620">
    <property type="entry name" value="HUPs"/>
    <property type="match status" value="1"/>
</dbReference>
<dbReference type="OrthoDB" id="9807403at2"/>
<comment type="similarity">
    <text evidence="8">Belongs to the tRNA(Ile)-lysidine synthase family.</text>
</comment>
<dbReference type="SUPFAM" id="SSF56037">
    <property type="entry name" value="PheT/TilS domain"/>
    <property type="match status" value="1"/>
</dbReference>
<dbReference type="Pfam" id="PF09179">
    <property type="entry name" value="TilS"/>
    <property type="match status" value="1"/>
</dbReference>
<dbReference type="PANTHER" id="PTHR43033">
    <property type="entry name" value="TRNA(ILE)-LYSIDINE SYNTHASE-RELATED"/>
    <property type="match status" value="1"/>
</dbReference>
<keyword evidence="3 8" id="KW-0436">Ligase</keyword>
<dbReference type="InterPro" id="IPR012094">
    <property type="entry name" value="tRNA_Ile_lys_synt"/>
</dbReference>
<dbReference type="Pfam" id="PF01171">
    <property type="entry name" value="ATP_bind_3"/>
    <property type="match status" value="1"/>
</dbReference>
<dbReference type="InterPro" id="IPR014729">
    <property type="entry name" value="Rossmann-like_a/b/a_fold"/>
</dbReference>
<dbReference type="GO" id="GO:0005524">
    <property type="term" value="F:ATP binding"/>
    <property type="evidence" value="ECO:0007669"/>
    <property type="project" value="UniProtKB-UniRule"/>
</dbReference>
<dbReference type="SMART" id="SM00977">
    <property type="entry name" value="TilS_C"/>
    <property type="match status" value="1"/>
</dbReference>
<dbReference type="GO" id="GO:0005737">
    <property type="term" value="C:cytoplasm"/>
    <property type="evidence" value="ECO:0007669"/>
    <property type="project" value="UniProtKB-SubCell"/>
</dbReference>
<dbReference type="NCBIfam" id="TIGR02432">
    <property type="entry name" value="lysidine_TilS_N"/>
    <property type="match status" value="1"/>
</dbReference>
<dbReference type="HAMAP" id="MF_01161">
    <property type="entry name" value="tRNA_Ile_lys_synt"/>
    <property type="match status" value="1"/>
</dbReference>
<keyword evidence="2 8" id="KW-0963">Cytoplasm</keyword>
<keyword evidence="6 8" id="KW-0067">ATP-binding</keyword>
<feature type="region of interest" description="Disordered" evidence="9">
    <location>
        <begin position="1"/>
        <end position="20"/>
    </location>
</feature>
<proteinExistence type="inferred from homology"/>
<organism evidence="11 12">
    <name type="scientific">Mangrovimicrobium sediminis</name>
    <dbReference type="NCBI Taxonomy" id="2562682"/>
    <lineage>
        <taxon>Bacteria</taxon>
        <taxon>Pseudomonadati</taxon>
        <taxon>Pseudomonadota</taxon>
        <taxon>Gammaproteobacteria</taxon>
        <taxon>Cellvibrionales</taxon>
        <taxon>Halieaceae</taxon>
        <taxon>Mangrovimicrobium</taxon>
    </lineage>
</organism>
<keyword evidence="5 8" id="KW-0547">Nucleotide-binding</keyword>
<dbReference type="SUPFAM" id="SSF82829">
    <property type="entry name" value="MesJ substrate recognition domain-like"/>
    <property type="match status" value="1"/>
</dbReference>
<dbReference type="Gene3D" id="1.20.59.20">
    <property type="match status" value="1"/>
</dbReference>
<feature type="region of interest" description="Disordered" evidence="9">
    <location>
        <begin position="40"/>
        <end position="76"/>
    </location>
</feature>
<evidence type="ECO:0000256" key="6">
    <source>
        <dbReference type="ARBA" id="ARBA00022840"/>
    </source>
</evidence>
<reference evidence="11 12" key="1">
    <citation type="submission" date="2019-04" db="EMBL/GenBank/DDBJ databases">
        <title>Taxonomy of novel Haliea sp. from mangrove soil of West Coast of India.</title>
        <authorList>
            <person name="Verma A."/>
            <person name="Kumar P."/>
            <person name="Krishnamurthi S."/>
        </authorList>
    </citation>
    <scope>NUCLEOTIDE SEQUENCE [LARGE SCALE GENOMIC DNA]</scope>
    <source>
        <strain evidence="11 12">SAOS-164</strain>
    </source>
</reference>
<dbReference type="EC" id="6.3.4.19" evidence="8"/>
<evidence type="ECO:0000256" key="3">
    <source>
        <dbReference type="ARBA" id="ARBA00022598"/>
    </source>
</evidence>
<feature type="binding site" evidence="8">
    <location>
        <begin position="123"/>
        <end position="128"/>
    </location>
    <ligand>
        <name>ATP</name>
        <dbReference type="ChEBI" id="CHEBI:30616"/>
    </ligand>
</feature>
<evidence type="ECO:0000256" key="2">
    <source>
        <dbReference type="ARBA" id="ARBA00022490"/>
    </source>
</evidence>
<dbReference type="GO" id="GO:0006400">
    <property type="term" value="P:tRNA modification"/>
    <property type="evidence" value="ECO:0007669"/>
    <property type="project" value="UniProtKB-UniRule"/>
</dbReference>
<comment type="catalytic activity">
    <reaction evidence="7 8">
        <text>cytidine(34) in tRNA(Ile2) + L-lysine + ATP = lysidine(34) in tRNA(Ile2) + AMP + diphosphate + H(+)</text>
        <dbReference type="Rhea" id="RHEA:43744"/>
        <dbReference type="Rhea" id="RHEA-COMP:10625"/>
        <dbReference type="Rhea" id="RHEA-COMP:10670"/>
        <dbReference type="ChEBI" id="CHEBI:15378"/>
        <dbReference type="ChEBI" id="CHEBI:30616"/>
        <dbReference type="ChEBI" id="CHEBI:32551"/>
        <dbReference type="ChEBI" id="CHEBI:33019"/>
        <dbReference type="ChEBI" id="CHEBI:82748"/>
        <dbReference type="ChEBI" id="CHEBI:83665"/>
        <dbReference type="ChEBI" id="CHEBI:456215"/>
        <dbReference type="EC" id="6.3.4.19"/>
    </reaction>
</comment>
<comment type="function">
    <text evidence="8">Ligates lysine onto the cytidine present at position 34 of the AUA codon-specific tRNA(Ile) that contains the anticodon CAU, in an ATP-dependent manner. Cytidine is converted to lysidine, thus changing the amino acid specificity of the tRNA from methionine to isoleucine.</text>
</comment>
<dbReference type="NCBIfam" id="TIGR02433">
    <property type="entry name" value="lysidine_TilS_C"/>
    <property type="match status" value="1"/>
</dbReference>
<evidence type="ECO:0000313" key="12">
    <source>
        <dbReference type="Proteomes" id="UP000298050"/>
    </source>
</evidence>
<feature type="domain" description="Lysidine-tRNA(Ile) synthetase C-terminal" evidence="10">
    <location>
        <begin position="458"/>
        <end position="535"/>
    </location>
</feature>
<evidence type="ECO:0000256" key="4">
    <source>
        <dbReference type="ARBA" id="ARBA00022694"/>
    </source>
</evidence>
<protein>
    <recommendedName>
        <fullName evidence="8">tRNA(Ile)-lysidine synthase</fullName>
        <ecNumber evidence="8">6.3.4.19</ecNumber>
    </recommendedName>
    <alternativeName>
        <fullName evidence="8">tRNA(Ile)-2-lysyl-cytidine synthase</fullName>
    </alternativeName>
    <alternativeName>
        <fullName evidence="8">tRNA(Ile)-lysidine synthetase</fullName>
    </alternativeName>
</protein>
<sequence length="544" mass="58697">MCQHHLEGFRARAGSRRGDGCDVLGTRGARYCRCHHPRAAGRCPSRRRPDGATPARAPGRPDRPAGAPPPGRSAQPALRADSLLRQQLTPGRAGPVSATLDLAQLDSQLRGLRDAPHWLVAFSGGLDSTVLLHLLHRWCAEHTAPPLAALHVNHALQAEADDWAAHCLARCEQLGVPCRTVQVAVTPAGQGIEAAAREARYAALAAALEPGAIVFTAHHLDDQVETLFLRLLRGAGLAGLAAMAPKRPLGQGWLVRPLLELPRVALESYAAAHALDWIDDPSNGDPQLDRNYLRHEVLPRIEARWPAYRQTVGRASAHLAEAERALAASDSVLPTCYSVMGDPGVDLQALLAGDVGAAARRLRHWLRGQGLPLPDQAPLREFIGQLRSARADAAPLLRAGSYRLQRYREGVYRLPQAPQPQDSLPLTPGQSLEVPGFGRLGLQPSASCGIALGDREALELHWRRGGESCRPAHGPGAGSLKDWMRQAQVPPWWRERLPLLALGGEILAVGGLGACRSSRWREVPAAGESLWQLQWEPAAECSVD</sequence>
<dbReference type="AlphaFoldDB" id="A0A4Z0M8M1"/>
<dbReference type="InterPro" id="IPR015262">
    <property type="entry name" value="tRNA_Ile_lys_synt_subst-bd"/>
</dbReference>
<dbReference type="SUPFAM" id="SSF52402">
    <property type="entry name" value="Adenine nucleotide alpha hydrolases-like"/>
    <property type="match status" value="1"/>
</dbReference>
<dbReference type="CDD" id="cd01992">
    <property type="entry name" value="TilS_N"/>
    <property type="match status" value="1"/>
</dbReference>
<evidence type="ECO:0000256" key="8">
    <source>
        <dbReference type="HAMAP-Rule" id="MF_01161"/>
    </source>
</evidence>
<dbReference type="PANTHER" id="PTHR43033:SF1">
    <property type="entry name" value="TRNA(ILE)-LYSIDINE SYNTHASE-RELATED"/>
    <property type="match status" value="1"/>
</dbReference>
<dbReference type="InterPro" id="IPR011063">
    <property type="entry name" value="TilS/TtcA_N"/>
</dbReference>
<dbReference type="GO" id="GO:0032267">
    <property type="term" value="F:tRNA(Ile)-lysidine synthase activity"/>
    <property type="evidence" value="ECO:0007669"/>
    <property type="project" value="UniProtKB-EC"/>
</dbReference>
<evidence type="ECO:0000256" key="9">
    <source>
        <dbReference type="SAM" id="MobiDB-lite"/>
    </source>
</evidence>
<accession>A0A4Z0M8M1</accession>
<evidence type="ECO:0000256" key="7">
    <source>
        <dbReference type="ARBA" id="ARBA00048539"/>
    </source>
</evidence>
<keyword evidence="4 8" id="KW-0819">tRNA processing</keyword>
<dbReference type="Proteomes" id="UP000298050">
    <property type="component" value="Unassembled WGS sequence"/>
</dbReference>
<dbReference type="Pfam" id="PF11734">
    <property type="entry name" value="TilS_C"/>
    <property type="match status" value="1"/>
</dbReference>
<dbReference type="EMBL" id="SRLE01000001">
    <property type="protein sequence ID" value="TGD76062.1"/>
    <property type="molecule type" value="Genomic_DNA"/>
</dbReference>
<comment type="caution">
    <text evidence="11">The sequence shown here is derived from an EMBL/GenBank/DDBJ whole genome shotgun (WGS) entry which is preliminary data.</text>
</comment>
<comment type="subcellular location">
    <subcellularLocation>
        <location evidence="1 8">Cytoplasm</location>
    </subcellularLocation>
</comment>
<comment type="domain">
    <text evidence="8">The N-terminal region contains the highly conserved SGGXDS motif, predicted to be a P-loop motif involved in ATP binding.</text>
</comment>
<name>A0A4Z0M8M1_9GAMM</name>
<evidence type="ECO:0000313" key="11">
    <source>
        <dbReference type="EMBL" id="TGD76062.1"/>
    </source>
</evidence>
<evidence type="ECO:0000256" key="1">
    <source>
        <dbReference type="ARBA" id="ARBA00004496"/>
    </source>
</evidence>
<keyword evidence="12" id="KW-1185">Reference proteome</keyword>
<gene>
    <name evidence="8 11" type="primary">tilS</name>
    <name evidence="11" type="ORF">E4634_00490</name>
</gene>
<dbReference type="InterPro" id="IPR012795">
    <property type="entry name" value="tRNA_Ile_lys_synt_N"/>
</dbReference>
<evidence type="ECO:0000256" key="5">
    <source>
        <dbReference type="ARBA" id="ARBA00022741"/>
    </source>
</evidence>
<evidence type="ECO:0000259" key="10">
    <source>
        <dbReference type="SMART" id="SM00977"/>
    </source>
</evidence>